<dbReference type="InterPro" id="IPR011989">
    <property type="entry name" value="ARM-like"/>
</dbReference>
<evidence type="ECO:0000313" key="4">
    <source>
        <dbReference type="EMBL" id="OMJ91257.1"/>
    </source>
</evidence>
<evidence type="ECO:0000256" key="2">
    <source>
        <dbReference type="SAM" id="MobiDB-lite"/>
    </source>
</evidence>
<dbReference type="InterPro" id="IPR016024">
    <property type="entry name" value="ARM-type_fold"/>
</dbReference>
<gene>
    <name evidence="4" type="ORF">SteCoe_6235</name>
</gene>
<dbReference type="AlphaFoldDB" id="A0A1R2CQH6"/>
<name>A0A1R2CQH6_9CILI</name>
<dbReference type="InterPro" id="IPR052616">
    <property type="entry name" value="SYO1-like"/>
</dbReference>
<protein>
    <recommendedName>
        <fullName evidence="3">SYO1-like TPR repeats domain-containing protein</fullName>
    </recommendedName>
</protein>
<keyword evidence="5" id="KW-1185">Reference proteome</keyword>
<organism evidence="4 5">
    <name type="scientific">Stentor coeruleus</name>
    <dbReference type="NCBI Taxonomy" id="5963"/>
    <lineage>
        <taxon>Eukaryota</taxon>
        <taxon>Sar</taxon>
        <taxon>Alveolata</taxon>
        <taxon>Ciliophora</taxon>
        <taxon>Postciliodesmatophora</taxon>
        <taxon>Heterotrichea</taxon>
        <taxon>Heterotrichida</taxon>
        <taxon>Stentoridae</taxon>
        <taxon>Stentor</taxon>
    </lineage>
</organism>
<feature type="region of interest" description="Disordered" evidence="2">
    <location>
        <begin position="1"/>
        <end position="21"/>
    </location>
</feature>
<reference evidence="4 5" key="1">
    <citation type="submission" date="2016-11" db="EMBL/GenBank/DDBJ databases">
        <title>The macronuclear genome of Stentor coeruleus: a giant cell with tiny introns.</title>
        <authorList>
            <person name="Slabodnick M."/>
            <person name="Ruby J.G."/>
            <person name="Reiff S.B."/>
            <person name="Swart E.C."/>
            <person name="Gosai S."/>
            <person name="Prabakaran S."/>
            <person name="Witkowska E."/>
            <person name="Larue G.E."/>
            <person name="Fisher S."/>
            <person name="Freeman R.M."/>
            <person name="Gunawardena J."/>
            <person name="Chu W."/>
            <person name="Stover N.A."/>
            <person name="Gregory B.D."/>
            <person name="Nowacki M."/>
            <person name="Derisi J."/>
            <person name="Roy S.W."/>
            <person name="Marshall W.F."/>
            <person name="Sood P."/>
        </authorList>
    </citation>
    <scope>NUCLEOTIDE SEQUENCE [LARGE SCALE GENOMIC DNA]</scope>
    <source>
        <strain evidence="4">WM001</strain>
    </source>
</reference>
<evidence type="ECO:0000256" key="1">
    <source>
        <dbReference type="ARBA" id="ARBA00049983"/>
    </source>
</evidence>
<proteinExistence type="inferred from homology"/>
<comment type="caution">
    <text evidence="4">The sequence shown here is derived from an EMBL/GenBank/DDBJ whole genome shotgun (WGS) entry which is preliminary data.</text>
</comment>
<dbReference type="GO" id="GO:0051082">
    <property type="term" value="F:unfolded protein binding"/>
    <property type="evidence" value="ECO:0007669"/>
    <property type="project" value="TreeGrafter"/>
</dbReference>
<feature type="compositionally biased region" description="Basic and acidic residues" evidence="2">
    <location>
        <begin position="1"/>
        <end position="16"/>
    </location>
</feature>
<comment type="similarity">
    <text evidence="1">Belongs to the nuclear import and ribosome assembly adapter family.</text>
</comment>
<evidence type="ECO:0000313" key="5">
    <source>
        <dbReference type="Proteomes" id="UP000187209"/>
    </source>
</evidence>
<dbReference type="GO" id="GO:0006606">
    <property type="term" value="P:protein import into nucleus"/>
    <property type="evidence" value="ECO:0007669"/>
    <property type="project" value="TreeGrafter"/>
</dbReference>
<dbReference type="InterPro" id="IPR057990">
    <property type="entry name" value="TPR_SYO1"/>
</dbReference>
<evidence type="ECO:0000259" key="3">
    <source>
        <dbReference type="Pfam" id="PF25567"/>
    </source>
</evidence>
<dbReference type="EMBL" id="MPUH01000085">
    <property type="protein sequence ID" value="OMJ91257.1"/>
    <property type="molecule type" value="Genomic_DNA"/>
</dbReference>
<dbReference type="SUPFAM" id="SSF48371">
    <property type="entry name" value="ARM repeat"/>
    <property type="match status" value="1"/>
</dbReference>
<dbReference type="GO" id="GO:0042273">
    <property type="term" value="P:ribosomal large subunit biogenesis"/>
    <property type="evidence" value="ECO:0007669"/>
    <property type="project" value="TreeGrafter"/>
</dbReference>
<feature type="domain" description="SYO1-like TPR repeats" evidence="3">
    <location>
        <begin position="332"/>
        <end position="541"/>
    </location>
</feature>
<dbReference type="Pfam" id="PF25567">
    <property type="entry name" value="TPR_SYO1"/>
    <property type="match status" value="1"/>
</dbReference>
<dbReference type="Proteomes" id="UP000187209">
    <property type="component" value="Unassembled WGS sequence"/>
</dbReference>
<sequence length="548" mass="61320">MVKSRPLRDKSARFDPLKAQQSEMLKDDLPSSLRSSESNIRELACIAVANLPNLPENTEILKLIVERMTDTEPAVQVAALHAGINLAESHYQELLNLGVIQLLQPVIGTYISDEHMFSNKQEQQICHSLVANALYLLGALGSEHEPLFNEFSSSELFTQCVQAILTRNKTLALPAIDLLNLCVESNIQTSQKLVRQYSQQLFALLNGLESEVKIAVVGLMTSALQETGNYDEIFRYSLPIVLEMLTVDIHGEFLTNISSKLTDDNFKGQEHFWIGEAKAQQNSLEILTNLLSVEADEEPLVLSHLTLENIKSIGKSANGVSKDVALSIFNYPDLMSTMISLQCAAFSCIQNLILNTSCFTNHCNELWVMLIDHLDRALEFSEEETEFQENFIELLEIVSKNMCSICKKYPDSIDQKNNYIPIVLQGIYKDNDEVTENLLGALAVIGKGDLALQIVEDIVKALVKCCGNKSVEVNTEALNAFFDIFCDEKYDSVLKALGVVEMMNNGVEVFRNKAVMCKDDEVKDHALEALENLIEFIKYKIQHQNDGN</sequence>
<dbReference type="PANTHER" id="PTHR13347:SF1">
    <property type="entry name" value="HEAT REPEAT-CONTAINING PROTEIN 3"/>
    <property type="match status" value="1"/>
</dbReference>
<accession>A0A1R2CQH6</accession>
<dbReference type="OrthoDB" id="2391897at2759"/>
<dbReference type="PANTHER" id="PTHR13347">
    <property type="entry name" value="HEAT REPEAT-CONTAINING PROTEIN 3"/>
    <property type="match status" value="1"/>
</dbReference>
<dbReference type="Gene3D" id="1.25.10.10">
    <property type="entry name" value="Leucine-rich Repeat Variant"/>
    <property type="match status" value="1"/>
</dbReference>